<dbReference type="Gene3D" id="3.40.50.300">
    <property type="entry name" value="P-loop containing nucleotide triphosphate hydrolases"/>
    <property type="match status" value="1"/>
</dbReference>
<evidence type="ECO:0000256" key="6">
    <source>
        <dbReference type="ARBA" id="ARBA00023121"/>
    </source>
</evidence>
<evidence type="ECO:0000259" key="13">
    <source>
        <dbReference type="SMART" id="SM00760"/>
    </source>
</evidence>
<evidence type="ECO:0000256" key="3">
    <source>
        <dbReference type="ARBA" id="ARBA00022705"/>
    </source>
</evidence>
<dbReference type="InterPro" id="IPR003593">
    <property type="entry name" value="AAA+_ATPase"/>
</dbReference>
<organism evidence="14 15">
    <name type="scientific">Mycobacterium asiaticum</name>
    <dbReference type="NCBI Taxonomy" id="1790"/>
    <lineage>
        <taxon>Bacteria</taxon>
        <taxon>Bacillati</taxon>
        <taxon>Actinomycetota</taxon>
        <taxon>Actinomycetes</taxon>
        <taxon>Mycobacteriales</taxon>
        <taxon>Mycobacteriaceae</taxon>
        <taxon>Mycobacterium</taxon>
    </lineage>
</organism>
<dbReference type="GO" id="GO:0005886">
    <property type="term" value="C:plasma membrane"/>
    <property type="evidence" value="ECO:0007669"/>
    <property type="project" value="TreeGrafter"/>
</dbReference>
<dbReference type="RefSeq" id="WP_065034068.1">
    <property type="nucleotide sequence ID" value="NZ_LZLR01000030.1"/>
</dbReference>
<dbReference type="SUPFAM" id="SSF52540">
    <property type="entry name" value="P-loop containing nucleoside triphosphate hydrolases"/>
    <property type="match status" value="1"/>
</dbReference>
<keyword evidence="2 8" id="KW-0963">Cytoplasm</keyword>
<dbReference type="GO" id="GO:0005737">
    <property type="term" value="C:cytoplasm"/>
    <property type="evidence" value="ECO:0007669"/>
    <property type="project" value="UniProtKB-SubCell"/>
</dbReference>
<comment type="similarity">
    <text evidence="1 8 11">Belongs to the DnaA family.</text>
</comment>
<evidence type="ECO:0000256" key="8">
    <source>
        <dbReference type="HAMAP-Rule" id="MF_00377"/>
    </source>
</evidence>
<feature type="domain" description="Chromosomal replication initiator DnaA C-terminal" evidence="13">
    <location>
        <begin position="398"/>
        <end position="466"/>
    </location>
</feature>
<dbReference type="FunFam" id="3.40.50.300:FF:000150">
    <property type="entry name" value="Chromosomal replication initiator protein DnaA"/>
    <property type="match status" value="1"/>
</dbReference>
<dbReference type="InterPro" id="IPR018312">
    <property type="entry name" value="Chromosome_initiator_DnaA_CS"/>
</dbReference>
<dbReference type="PANTHER" id="PTHR30050:SF2">
    <property type="entry name" value="CHROMOSOMAL REPLICATION INITIATOR PROTEIN DNAA"/>
    <property type="match status" value="1"/>
</dbReference>
<dbReference type="PROSITE" id="PS01008">
    <property type="entry name" value="DNAA"/>
    <property type="match status" value="1"/>
</dbReference>
<accession>A0A1A3UG75</accession>
<dbReference type="InterPro" id="IPR010921">
    <property type="entry name" value="Trp_repressor/repl_initiator"/>
</dbReference>
<sequence>MTDDPGSGFATVWNAVVSELNGESPNGHALATPLTPQQRAWLNLVQPLTIVEGFALLSVPSVFVQNEIERHLRTAITDALSRRLGQQIQLGVRIAPPPADDDGVAAAENVTAPADEPDTDDSDTVIGPGQNWPNYFTERPAASDGGSAAGGTSLNRRYTFDTFVIGASNRFAHAATLAIAEAPARAYNPLFIWGESGLGKTHLLHAAGNYAQRLFPGMRVKYVSTEEFTNDFINSLRDDRKVAFKRSYRDVDVLLVDDIQFIEGKEGIQEEFFHTFNTLHNANKQIVISSDRPPKQLATLEDRLRTRFEWGLITDVQPPELETRIAILRKKAQVERLAVPDDVLELIASSIERNIRELEGALIRVTAFASLNKTPIDKALAEIVLRDLIADASGMQISAATIMAATAEYFDTTVEELRGPGKARPLAQSRQIAMYLCRELTDLSLPKIGQAFGRDHTTVMYAERKIRNEMAERREIFDNVKELTTRIRQRSKR</sequence>
<dbReference type="GO" id="GO:0005524">
    <property type="term" value="F:ATP binding"/>
    <property type="evidence" value="ECO:0007669"/>
    <property type="project" value="UniProtKB-UniRule"/>
</dbReference>
<keyword evidence="6 8" id="KW-0446">Lipid-binding</keyword>
<dbReference type="Pfam" id="PF08299">
    <property type="entry name" value="Bac_DnaA_C"/>
    <property type="match status" value="1"/>
</dbReference>
<gene>
    <name evidence="8" type="primary">dnaA</name>
    <name evidence="14" type="ORF">A5635_14205</name>
</gene>
<dbReference type="FunFam" id="1.10.1750.10:FF:000002">
    <property type="entry name" value="Chromosomal replication initiator protein DnaA"/>
    <property type="match status" value="1"/>
</dbReference>
<feature type="binding site" evidence="8">
    <location>
        <position position="199"/>
    </location>
    <ligand>
        <name>ATP</name>
        <dbReference type="ChEBI" id="CHEBI:30616"/>
    </ligand>
</feature>
<dbReference type="EMBL" id="LZLR01000030">
    <property type="protein sequence ID" value="OBK26181.1"/>
    <property type="molecule type" value="Genomic_DNA"/>
</dbReference>
<feature type="region of interest" description="Domain III, AAA+ region" evidence="8">
    <location>
        <begin position="153"/>
        <end position="369"/>
    </location>
</feature>
<dbReference type="AlphaFoldDB" id="A0A1A3UG75"/>
<dbReference type="InterPro" id="IPR013159">
    <property type="entry name" value="DnaA_C"/>
</dbReference>
<feature type="binding site" evidence="8">
    <location>
        <position position="201"/>
    </location>
    <ligand>
        <name>ATP</name>
        <dbReference type="ChEBI" id="CHEBI:30616"/>
    </ligand>
</feature>
<dbReference type="GO" id="GO:0003688">
    <property type="term" value="F:DNA replication origin binding"/>
    <property type="evidence" value="ECO:0007669"/>
    <property type="project" value="UniProtKB-UniRule"/>
</dbReference>
<dbReference type="CDD" id="cd06571">
    <property type="entry name" value="Bac_DnaA_C"/>
    <property type="match status" value="1"/>
</dbReference>
<comment type="function">
    <text evidence="8 10">Plays an essential role in the initiation and regulation of chromosomal replication. ATP-DnaA binds to the origin of replication (oriC) to initiate formation of the DNA replication initiation complex once per cell cycle. Binds the DnaA box (a 9 base pair repeat at the origin) and separates the double-stranded (ds)DNA. Forms a right-handed helical filament on oriC DNA; dsDNA binds to the exterior of the filament while single-stranded (ss)DNA is stabiized in the filament's interior. The ATP-DnaA-oriC complex binds and stabilizes one strand of the AT-rich DNA unwinding element (DUE), permitting loading of DNA polymerase. After initiation quickly degrades to an ADP-DnaA complex that is not apt for DNA replication. Binds acidic phospholipids.</text>
</comment>
<dbReference type="SUPFAM" id="SSF48295">
    <property type="entry name" value="TrpR-like"/>
    <property type="match status" value="1"/>
</dbReference>
<reference evidence="14 15" key="1">
    <citation type="submission" date="2016-06" db="EMBL/GenBank/DDBJ databases">
        <authorList>
            <person name="Kjaerup R.B."/>
            <person name="Dalgaard T.S."/>
            <person name="Juul-Madsen H.R."/>
        </authorList>
    </citation>
    <scope>NUCLEOTIDE SEQUENCE [LARGE SCALE GENOMIC DNA]</scope>
    <source>
        <strain evidence="14 15">1245335.1</strain>
    </source>
</reference>
<feature type="binding site" evidence="8">
    <location>
        <position position="197"/>
    </location>
    <ligand>
        <name>ATP</name>
        <dbReference type="ChEBI" id="CHEBI:30616"/>
    </ligand>
</feature>
<evidence type="ECO:0000256" key="7">
    <source>
        <dbReference type="ARBA" id="ARBA00023125"/>
    </source>
</evidence>
<dbReference type="InterPro" id="IPR001957">
    <property type="entry name" value="Chromosome_initiator_DnaA"/>
</dbReference>
<proteinExistence type="inferred from homology"/>
<dbReference type="Pfam" id="PF00308">
    <property type="entry name" value="Bac_DnaA"/>
    <property type="match status" value="1"/>
</dbReference>
<keyword evidence="3 8" id="KW-0235">DNA replication</keyword>
<feature type="region of interest" description="Domain IV, binds dsDNA" evidence="8">
    <location>
        <begin position="370"/>
        <end position="493"/>
    </location>
</feature>
<evidence type="ECO:0000313" key="15">
    <source>
        <dbReference type="Proteomes" id="UP000093819"/>
    </source>
</evidence>
<dbReference type="GO" id="GO:0006275">
    <property type="term" value="P:regulation of DNA replication"/>
    <property type="evidence" value="ECO:0007669"/>
    <property type="project" value="UniProtKB-UniRule"/>
</dbReference>
<evidence type="ECO:0000256" key="10">
    <source>
        <dbReference type="RuleBase" id="RU000577"/>
    </source>
</evidence>
<dbReference type="CDD" id="cd00009">
    <property type="entry name" value="AAA"/>
    <property type="match status" value="1"/>
</dbReference>
<evidence type="ECO:0000259" key="12">
    <source>
        <dbReference type="SMART" id="SM00382"/>
    </source>
</evidence>
<dbReference type="HAMAP" id="MF_00377">
    <property type="entry name" value="DnaA_bact"/>
    <property type="match status" value="1"/>
</dbReference>
<keyword evidence="7 8" id="KW-0238">DNA-binding</keyword>
<feature type="domain" description="AAA+ ATPase" evidence="12">
    <location>
        <begin position="186"/>
        <end position="314"/>
    </location>
</feature>
<evidence type="ECO:0000313" key="14">
    <source>
        <dbReference type="EMBL" id="OBK26181.1"/>
    </source>
</evidence>
<keyword evidence="5 8" id="KW-0067">ATP-binding</keyword>
<dbReference type="FunFam" id="1.10.8.60:FF:000003">
    <property type="entry name" value="Chromosomal replication initiator protein DnaA"/>
    <property type="match status" value="1"/>
</dbReference>
<evidence type="ECO:0000256" key="4">
    <source>
        <dbReference type="ARBA" id="ARBA00022741"/>
    </source>
</evidence>
<evidence type="ECO:0000256" key="11">
    <source>
        <dbReference type="RuleBase" id="RU004227"/>
    </source>
</evidence>
<comment type="subcellular location">
    <subcellularLocation>
        <location evidence="8">Cytoplasm</location>
    </subcellularLocation>
</comment>
<dbReference type="Gene3D" id="1.10.1750.10">
    <property type="match status" value="1"/>
</dbReference>
<comment type="caution">
    <text evidence="14">The sequence shown here is derived from an EMBL/GenBank/DDBJ whole genome shotgun (WGS) entry which is preliminary data.</text>
</comment>
<evidence type="ECO:0000256" key="2">
    <source>
        <dbReference type="ARBA" id="ARBA00022490"/>
    </source>
</evidence>
<dbReference type="InterPro" id="IPR027417">
    <property type="entry name" value="P-loop_NTPase"/>
</dbReference>
<dbReference type="Gene3D" id="3.30.300.180">
    <property type="match status" value="1"/>
</dbReference>
<dbReference type="PRINTS" id="PR00051">
    <property type="entry name" value="DNAA"/>
</dbReference>
<dbReference type="InterPro" id="IPR013317">
    <property type="entry name" value="DnaA_dom"/>
</dbReference>
<dbReference type="Proteomes" id="UP000093819">
    <property type="component" value="Unassembled WGS sequence"/>
</dbReference>
<feature type="region of interest" description="Domain I, interacts with DnaA modulators" evidence="8">
    <location>
        <begin position="1"/>
        <end position="107"/>
    </location>
</feature>
<dbReference type="InterPro" id="IPR038454">
    <property type="entry name" value="DnaA_N_sf"/>
</dbReference>
<dbReference type="OrthoDB" id="9807019at2"/>
<feature type="binding site" evidence="8">
    <location>
        <position position="200"/>
    </location>
    <ligand>
        <name>ATP</name>
        <dbReference type="ChEBI" id="CHEBI:30616"/>
    </ligand>
</feature>
<evidence type="ECO:0000256" key="5">
    <source>
        <dbReference type="ARBA" id="ARBA00022840"/>
    </source>
</evidence>
<comment type="domain">
    <text evidence="8">Domain I is involved in oligomerization and binding regulators, domain II is flexibile and of varying length in different bacteria, domain III forms the AAA+ region, while domain IV binds dsDNA.</text>
</comment>
<dbReference type="Gene3D" id="1.10.8.60">
    <property type="match status" value="1"/>
</dbReference>
<dbReference type="NCBIfam" id="TIGR00362">
    <property type="entry name" value="DnaA"/>
    <property type="match status" value="1"/>
</dbReference>
<evidence type="ECO:0000256" key="1">
    <source>
        <dbReference type="ARBA" id="ARBA00006583"/>
    </source>
</evidence>
<comment type="caution">
    <text evidence="8">Lacks conserved residue(s) required for the propagation of feature annotation.</text>
</comment>
<dbReference type="SMART" id="SM00382">
    <property type="entry name" value="AAA"/>
    <property type="match status" value="1"/>
</dbReference>
<dbReference type="NCBIfam" id="NF010686">
    <property type="entry name" value="PRK14086.1"/>
    <property type="match status" value="1"/>
</dbReference>
<comment type="subunit">
    <text evidence="8">Oligomerizes as a right-handed, spiral filament on DNA at oriC.</text>
</comment>
<evidence type="ECO:0000256" key="9">
    <source>
        <dbReference type="NCBIfam" id="TIGR00362"/>
    </source>
</evidence>
<dbReference type="GO" id="GO:0008289">
    <property type="term" value="F:lipid binding"/>
    <property type="evidence" value="ECO:0007669"/>
    <property type="project" value="UniProtKB-KW"/>
</dbReference>
<dbReference type="GO" id="GO:0006270">
    <property type="term" value="P:DNA replication initiation"/>
    <property type="evidence" value="ECO:0007669"/>
    <property type="project" value="UniProtKB-UniRule"/>
</dbReference>
<name>A0A1A3UG75_MYCAS</name>
<dbReference type="InterPro" id="IPR020591">
    <property type="entry name" value="Chromosome_initiator_DnaA-like"/>
</dbReference>
<dbReference type="PANTHER" id="PTHR30050">
    <property type="entry name" value="CHROMOSOMAL REPLICATION INITIATOR PROTEIN DNAA"/>
    <property type="match status" value="1"/>
</dbReference>
<keyword evidence="4 8" id="KW-0547">Nucleotide-binding</keyword>
<dbReference type="SMART" id="SM00760">
    <property type="entry name" value="Bac_DnaA_C"/>
    <property type="match status" value="1"/>
</dbReference>
<protein>
    <recommendedName>
        <fullName evidence="8 9">Chromosomal replication initiator protein DnaA</fullName>
    </recommendedName>
</protein>